<evidence type="ECO:0000256" key="13">
    <source>
        <dbReference type="ARBA" id="ARBA00029382"/>
    </source>
</evidence>
<comment type="caution">
    <text evidence="20">The sequence shown here is derived from an EMBL/GenBank/DDBJ whole genome shotgun (WGS) entry which is preliminary data.</text>
</comment>
<keyword evidence="3 16" id="KW-0540">Nuclease</keyword>
<dbReference type="GO" id="GO:0003677">
    <property type="term" value="F:DNA binding"/>
    <property type="evidence" value="ECO:0007669"/>
    <property type="project" value="UniProtKB-UniRule"/>
</dbReference>
<dbReference type="PRINTS" id="PR00853">
    <property type="entry name" value="XPGRADSUPER"/>
</dbReference>
<comment type="cofactor">
    <cofactor evidence="16">
        <name>Mg(2+)</name>
        <dbReference type="ChEBI" id="CHEBI:18420"/>
    </cofactor>
    <text evidence="16">Binds 2 magnesium ions per subunit. They probably participate in the reaction catalyzed by the enzyme. May bind an additional third magnesium ion after substrate binding.</text>
</comment>
<dbReference type="CDD" id="cd09907">
    <property type="entry name" value="H3TH_FEN1-Euk"/>
    <property type="match status" value="1"/>
</dbReference>
<evidence type="ECO:0000256" key="3">
    <source>
        <dbReference type="ARBA" id="ARBA00022722"/>
    </source>
</evidence>
<evidence type="ECO:0000256" key="6">
    <source>
        <dbReference type="ARBA" id="ARBA00022763"/>
    </source>
</evidence>
<name>A0AAW1QNL9_9CHLO</name>
<evidence type="ECO:0000313" key="20">
    <source>
        <dbReference type="EMBL" id="KAK9823030.1"/>
    </source>
</evidence>
<dbReference type="PANTHER" id="PTHR11081">
    <property type="entry name" value="FLAP ENDONUCLEASE FAMILY MEMBER"/>
    <property type="match status" value="1"/>
</dbReference>
<evidence type="ECO:0000256" key="9">
    <source>
        <dbReference type="ARBA" id="ARBA00022842"/>
    </source>
</evidence>
<evidence type="ECO:0000256" key="14">
    <source>
        <dbReference type="ARBA" id="ARBA00034726"/>
    </source>
</evidence>
<keyword evidence="10 16" id="KW-0496">Mitochondrion</keyword>
<gene>
    <name evidence="20" type="ORF">WJX81_001004</name>
</gene>
<keyword evidence="8 16" id="KW-0269">Exonuclease</keyword>
<dbReference type="HAMAP" id="MF_00614">
    <property type="entry name" value="Fen"/>
    <property type="match status" value="1"/>
</dbReference>
<dbReference type="SUPFAM" id="SSF47807">
    <property type="entry name" value="5' to 3' exonuclease, C-terminal subdomain"/>
    <property type="match status" value="1"/>
</dbReference>
<dbReference type="InterPro" id="IPR006084">
    <property type="entry name" value="XPG/Rad2"/>
</dbReference>
<keyword evidence="9 16" id="KW-0460">Magnesium</keyword>
<feature type="region of interest" description="Disordered" evidence="17">
    <location>
        <begin position="341"/>
        <end position="390"/>
    </location>
</feature>
<dbReference type="FunFam" id="1.10.150.20:FF:000009">
    <property type="entry name" value="Flap endonuclease 1"/>
    <property type="match status" value="1"/>
</dbReference>
<evidence type="ECO:0000256" key="15">
    <source>
        <dbReference type="ARBA" id="ARBA00063178"/>
    </source>
</evidence>
<evidence type="ECO:0000256" key="10">
    <source>
        <dbReference type="ARBA" id="ARBA00023128"/>
    </source>
</evidence>
<dbReference type="InterPro" id="IPR023426">
    <property type="entry name" value="Flap_endonuc"/>
</dbReference>
<dbReference type="InterPro" id="IPR019974">
    <property type="entry name" value="XPG_CS"/>
</dbReference>
<dbReference type="Gene3D" id="1.10.150.20">
    <property type="entry name" value="5' to 3' exonuclease, C-terminal subdomain"/>
    <property type="match status" value="1"/>
</dbReference>
<feature type="domain" description="XPG N-terminal" evidence="19">
    <location>
        <begin position="1"/>
        <end position="108"/>
    </location>
</feature>
<dbReference type="FunFam" id="3.40.50.1010:FF:000016">
    <property type="entry name" value="Flap endonuclease 1"/>
    <property type="match status" value="1"/>
</dbReference>
<proteinExistence type="inferred from homology"/>
<dbReference type="GO" id="GO:0000287">
    <property type="term" value="F:magnesium ion binding"/>
    <property type="evidence" value="ECO:0007669"/>
    <property type="project" value="UniProtKB-UniRule"/>
</dbReference>
<dbReference type="PROSITE" id="PS00841">
    <property type="entry name" value="XPG_1"/>
    <property type="match status" value="1"/>
</dbReference>
<keyword evidence="6 16" id="KW-0227">DNA damage</keyword>
<evidence type="ECO:0000256" key="11">
    <source>
        <dbReference type="ARBA" id="ARBA00023204"/>
    </source>
</evidence>
<evidence type="ECO:0000313" key="21">
    <source>
        <dbReference type="Proteomes" id="UP001445335"/>
    </source>
</evidence>
<dbReference type="GO" id="GO:0006284">
    <property type="term" value="P:base-excision repair"/>
    <property type="evidence" value="ECO:0007669"/>
    <property type="project" value="UniProtKB-UniRule"/>
</dbReference>
<evidence type="ECO:0000259" key="19">
    <source>
        <dbReference type="SMART" id="SM00485"/>
    </source>
</evidence>
<evidence type="ECO:0000256" key="2">
    <source>
        <dbReference type="ARBA" id="ARBA00022705"/>
    </source>
</evidence>
<dbReference type="Proteomes" id="UP001445335">
    <property type="component" value="Unassembled WGS sequence"/>
</dbReference>
<keyword evidence="7 16" id="KW-0378">Hydrolase</keyword>
<keyword evidence="5 16" id="KW-0255">Endonuclease</keyword>
<evidence type="ECO:0000256" key="1">
    <source>
        <dbReference type="ARBA" id="ARBA00022553"/>
    </source>
</evidence>
<dbReference type="InterPro" id="IPR036279">
    <property type="entry name" value="5-3_exonuclease_C_sf"/>
</dbReference>
<dbReference type="GO" id="GO:0005654">
    <property type="term" value="C:nucleoplasm"/>
    <property type="evidence" value="ECO:0007669"/>
    <property type="project" value="UniProtKB-SubCell"/>
</dbReference>
<dbReference type="GO" id="GO:0005730">
    <property type="term" value="C:nucleolus"/>
    <property type="evidence" value="ECO:0007669"/>
    <property type="project" value="UniProtKB-SubCell"/>
</dbReference>
<dbReference type="GO" id="GO:0005739">
    <property type="term" value="C:mitochondrion"/>
    <property type="evidence" value="ECO:0007669"/>
    <property type="project" value="UniProtKB-SubCell"/>
</dbReference>
<dbReference type="SMART" id="SM00484">
    <property type="entry name" value="XPGI"/>
    <property type="match status" value="1"/>
</dbReference>
<evidence type="ECO:0000259" key="18">
    <source>
        <dbReference type="SMART" id="SM00484"/>
    </source>
</evidence>
<evidence type="ECO:0000256" key="8">
    <source>
        <dbReference type="ARBA" id="ARBA00022839"/>
    </source>
</evidence>
<evidence type="ECO:0000256" key="16">
    <source>
        <dbReference type="HAMAP-Rule" id="MF_03140"/>
    </source>
</evidence>
<keyword evidence="12 16" id="KW-0539">Nucleus</keyword>
<feature type="domain" description="XPG-I" evidence="18">
    <location>
        <begin position="147"/>
        <end position="219"/>
    </location>
</feature>
<dbReference type="InterPro" id="IPR006086">
    <property type="entry name" value="XPG-I_dom"/>
</dbReference>
<comment type="subcellular location">
    <subcellularLocation>
        <location evidence="16">Nucleus</location>
        <location evidence="16">Nucleolus</location>
    </subcellularLocation>
    <subcellularLocation>
        <location evidence="16">Nucleus</location>
        <location evidence="16">Nucleoplasm</location>
    </subcellularLocation>
    <subcellularLocation>
        <location evidence="16">Mitochondrion</location>
    </subcellularLocation>
    <text evidence="16">Resides mostly in the nucleoli and relocalizes to the nucleoplasm upon DNA damage.</text>
</comment>
<keyword evidence="11 16" id="KW-0234">DNA repair</keyword>
<dbReference type="CDD" id="cd09867">
    <property type="entry name" value="PIN_FEN1"/>
    <property type="match status" value="1"/>
</dbReference>
<organism evidence="20 21">
    <name type="scientific">Elliptochloris bilobata</name>
    <dbReference type="NCBI Taxonomy" id="381761"/>
    <lineage>
        <taxon>Eukaryota</taxon>
        <taxon>Viridiplantae</taxon>
        <taxon>Chlorophyta</taxon>
        <taxon>core chlorophytes</taxon>
        <taxon>Trebouxiophyceae</taxon>
        <taxon>Trebouxiophyceae incertae sedis</taxon>
        <taxon>Elliptochloris clade</taxon>
        <taxon>Elliptochloris</taxon>
    </lineage>
</organism>
<dbReference type="SMART" id="SM00485">
    <property type="entry name" value="XPGN"/>
    <property type="match status" value="1"/>
</dbReference>
<evidence type="ECO:0000256" key="12">
    <source>
        <dbReference type="ARBA" id="ARBA00023242"/>
    </source>
</evidence>
<dbReference type="Pfam" id="PF00752">
    <property type="entry name" value="XPG_N"/>
    <property type="match status" value="1"/>
</dbReference>
<evidence type="ECO:0000256" key="7">
    <source>
        <dbReference type="ARBA" id="ARBA00022801"/>
    </source>
</evidence>
<sequence>MGIKNLTKLLGDHAPGCCREQAFDNYFGRRIAVDASMHIYQFLVVVGRTGEQGLTSEAGDDTSHLQGMFYRTAKMLEAGIKPVYVFDGKPPAMKKQELAKRTERRDEATEALEEAKETGGEADVAKYSKRTVRVTQQHNEECRRLLRLMGVPVVEAPSEAEAQCAQMCKEGMVYGTASEDMDSLTFATPKLIRNLMKPVTQNVPINEYDYDKVLEGLKLTPDQFVDLCILCGCDYLGTIKGIGGMRALTLIQKHGSLEKVLANLDSGKYDVPDPFPYEEARRMFKEPEVLRGDALPALKWGAADEDGLVKFLVEDKNFSEERIRKVVEKINASRSKATQGRLESFFGPVTMKSSTAGSKRKEPPKPAKGKGAAVKKGEVGGVSKGGGKKK</sequence>
<dbReference type="EC" id="3.1.-.-" evidence="16"/>
<feature type="compositionally biased region" description="Gly residues" evidence="17">
    <location>
        <begin position="379"/>
        <end position="390"/>
    </location>
</feature>
<evidence type="ECO:0000256" key="17">
    <source>
        <dbReference type="SAM" id="MobiDB-lite"/>
    </source>
</evidence>
<accession>A0AAW1QNL9</accession>
<comment type="function">
    <text evidence="13 16">Structure-specific nuclease with 5'-flap endonuclease and 5'-3' exonuclease activities involved in DNA replication and repair. During DNA replication, cleaves the 5'-overhanging flap structure that is generated by displacement synthesis when DNA polymerase encounters the 5'-end of a downstream Okazaki fragment. It enters the flap from the 5'-end and then tracks to cleave the flap base, leaving a nick for ligation. Also involved in the long patch base excision repair (LP-BER) pathway, by cleaving within the apurinic/apyrimidinic (AP) site-terminated flap. Acts as a genome stabilization factor that prevents flaps from equilibrating into structures that lead to duplications and deletions. Also possesses 5'-3' exonuclease activity on nicked or gapped double-stranded DNA, and exhibits RNase H activity. Also involved in replication and repair of rDNA and in repairing mitochondrial DNA.</text>
</comment>
<evidence type="ECO:0000256" key="4">
    <source>
        <dbReference type="ARBA" id="ARBA00022723"/>
    </source>
</evidence>
<keyword evidence="1 16" id="KW-0597">Phosphoprotein</keyword>
<dbReference type="PANTHER" id="PTHR11081:SF9">
    <property type="entry name" value="FLAP ENDONUCLEASE 1"/>
    <property type="match status" value="1"/>
</dbReference>
<dbReference type="GO" id="GO:0043137">
    <property type="term" value="P:DNA replication, removal of RNA primer"/>
    <property type="evidence" value="ECO:0007669"/>
    <property type="project" value="UniProtKB-UniRule"/>
</dbReference>
<dbReference type="AlphaFoldDB" id="A0AAW1QNL9"/>
<dbReference type="Gene3D" id="3.40.50.1010">
    <property type="entry name" value="5'-nuclease"/>
    <property type="match status" value="1"/>
</dbReference>
<dbReference type="SUPFAM" id="SSF88723">
    <property type="entry name" value="PIN domain-like"/>
    <property type="match status" value="1"/>
</dbReference>
<dbReference type="InterPro" id="IPR029060">
    <property type="entry name" value="PIN-like_dom_sf"/>
</dbReference>
<keyword evidence="2 16" id="KW-0235">DNA replication</keyword>
<reference evidence="20 21" key="1">
    <citation type="journal article" date="2024" name="Nat. Commun.">
        <title>Phylogenomics reveals the evolutionary origins of lichenization in chlorophyte algae.</title>
        <authorList>
            <person name="Puginier C."/>
            <person name="Libourel C."/>
            <person name="Otte J."/>
            <person name="Skaloud P."/>
            <person name="Haon M."/>
            <person name="Grisel S."/>
            <person name="Petersen M."/>
            <person name="Berrin J.G."/>
            <person name="Delaux P.M."/>
            <person name="Dal Grande F."/>
            <person name="Keller J."/>
        </authorList>
    </citation>
    <scope>NUCLEOTIDE SEQUENCE [LARGE SCALE GENOMIC DNA]</scope>
    <source>
        <strain evidence="20 21">SAG 245.80</strain>
    </source>
</reference>
<keyword evidence="4 16" id="KW-0479">Metal-binding</keyword>
<protein>
    <recommendedName>
        <fullName evidence="16">Flap endonuclease 1</fullName>
        <shortName evidence="16">FEN-1</shortName>
        <ecNumber evidence="16">3.1.-.-</ecNumber>
    </recommendedName>
    <alternativeName>
        <fullName evidence="16">Flap structure-specific endonuclease 1</fullName>
    </alternativeName>
</protein>
<dbReference type="Pfam" id="PF00867">
    <property type="entry name" value="XPG_I"/>
    <property type="match status" value="1"/>
</dbReference>
<comment type="subunit">
    <text evidence="15">Interacts with PCNA1 and PCNA2. Three molecules of FEN1 bind to one PCNA trimer with each molecule binding to one PCNA monomer. PCNA stimulates the nuclease activity without altering cleavage specificity.</text>
</comment>
<evidence type="ECO:0000256" key="5">
    <source>
        <dbReference type="ARBA" id="ARBA00022759"/>
    </source>
</evidence>
<dbReference type="SMART" id="SM00279">
    <property type="entry name" value="HhH2"/>
    <property type="match status" value="1"/>
</dbReference>
<dbReference type="PROSITE" id="PS00842">
    <property type="entry name" value="XPG_2"/>
    <property type="match status" value="1"/>
</dbReference>
<dbReference type="EMBL" id="JALJOU010000080">
    <property type="protein sequence ID" value="KAK9823030.1"/>
    <property type="molecule type" value="Genomic_DNA"/>
</dbReference>
<keyword evidence="21" id="KW-1185">Reference proteome</keyword>
<comment type="similarity">
    <text evidence="14 16">Belongs to the XPG/RAD2 endonuclease family. FEN1 subfamily.</text>
</comment>
<dbReference type="GO" id="GO:0017108">
    <property type="term" value="F:5'-flap endonuclease activity"/>
    <property type="evidence" value="ECO:0007669"/>
    <property type="project" value="UniProtKB-UniRule"/>
</dbReference>
<dbReference type="InterPro" id="IPR006085">
    <property type="entry name" value="XPG_DNA_repair_N"/>
</dbReference>
<dbReference type="InterPro" id="IPR008918">
    <property type="entry name" value="HhH2"/>
</dbReference>
<dbReference type="GO" id="GO:0008409">
    <property type="term" value="F:5'-3' exonuclease activity"/>
    <property type="evidence" value="ECO:0007669"/>
    <property type="project" value="UniProtKB-UniRule"/>
</dbReference>